<keyword evidence="1" id="KW-0413">Isomerase</keyword>
<dbReference type="OrthoDB" id="9824264at2"/>
<dbReference type="GO" id="GO:0016853">
    <property type="term" value="F:isomerase activity"/>
    <property type="evidence" value="ECO:0007669"/>
    <property type="project" value="UniProtKB-KW"/>
</dbReference>
<keyword evidence="2" id="KW-1185">Reference proteome</keyword>
<dbReference type="EMBL" id="PVTH01000002">
    <property type="protein sequence ID" value="PRY54302.1"/>
    <property type="molecule type" value="Genomic_DNA"/>
</dbReference>
<gene>
    <name evidence="1" type="ORF">B0I27_10268</name>
</gene>
<evidence type="ECO:0000313" key="1">
    <source>
        <dbReference type="EMBL" id="PRY54302.1"/>
    </source>
</evidence>
<organism evidence="1 2">
    <name type="scientific">Arcticibacter pallidicorallinus</name>
    <dbReference type="NCBI Taxonomy" id="1259464"/>
    <lineage>
        <taxon>Bacteria</taxon>
        <taxon>Pseudomonadati</taxon>
        <taxon>Bacteroidota</taxon>
        <taxon>Sphingobacteriia</taxon>
        <taxon>Sphingobacteriales</taxon>
        <taxon>Sphingobacteriaceae</taxon>
        <taxon>Arcticibacter</taxon>
    </lineage>
</organism>
<comment type="caution">
    <text evidence="1">The sequence shown here is derived from an EMBL/GenBank/DDBJ whole genome shotgun (WGS) entry which is preliminary data.</text>
</comment>
<protein>
    <submittedName>
        <fullName evidence="1">Parvulin-like peptidyl-prolyl cis-trans isomerase protein</fullName>
    </submittedName>
</protein>
<name>A0A2T0U8U6_9SPHI</name>
<dbReference type="AlphaFoldDB" id="A0A2T0U8U6"/>
<accession>A0A2T0U8U6</accession>
<evidence type="ECO:0000313" key="2">
    <source>
        <dbReference type="Proteomes" id="UP000238034"/>
    </source>
</evidence>
<proteinExistence type="predicted"/>
<dbReference type="RefSeq" id="WP_106291393.1">
    <property type="nucleotide sequence ID" value="NZ_PVTH01000002.1"/>
</dbReference>
<sequence>METRLRQELLKKYYDRIQQQSQLNIEQEILSATFSRINSSKSLSTLEKKEFSDLLKKVIASYRLPNEHKQLVLVEDFITYYNSLPVRAPLKNPTNIQHCLSTIAYSPFTKADAEKFGLNKDPKFILDKKNFKDQLVYTKYEKELLADTLPVSIAEVAHSYDSIKMKMIKPTHVRYSLFAFRNREDAMSGKIKLQFSGDNDKSVLKGLITSKRHQKVQFDSKAFPDTLKRLLFSMKAGQISFPVAVNNDIIIMLKEEESGSRLPDLIEVKPFVIREIKKRKMLLKKKEELLKLTKIYPKEDRINYSLL</sequence>
<dbReference type="Proteomes" id="UP000238034">
    <property type="component" value="Unassembled WGS sequence"/>
</dbReference>
<reference evidence="1 2" key="1">
    <citation type="submission" date="2018-03" db="EMBL/GenBank/DDBJ databases">
        <title>Genomic Encyclopedia of Type Strains, Phase III (KMG-III): the genomes of soil and plant-associated and newly described type strains.</title>
        <authorList>
            <person name="Whitman W."/>
        </authorList>
    </citation>
    <scope>NUCLEOTIDE SEQUENCE [LARGE SCALE GENOMIC DNA]</scope>
    <source>
        <strain evidence="1 2">CGMCC 1.9313</strain>
    </source>
</reference>